<reference evidence="1" key="1">
    <citation type="submission" date="2021-01" db="EMBL/GenBank/DDBJ databases">
        <authorList>
            <person name="Corre E."/>
            <person name="Pelletier E."/>
            <person name="Niang G."/>
            <person name="Scheremetjew M."/>
            <person name="Finn R."/>
            <person name="Kale V."/>
            <person name="Holt S."/>
            <person name="Cochrane G."/>
            <person name="Meng A."/>
            <person name="Brown T."/>
            <person name="Cohen L."/>
        </authorList>
    </citation>
    <scope>NUCLEOTIDE SEQUENCE</scope>
    <source>
        <strain evidence="1">NIES-381</strain>
    </source>
</reference>
<dbReference type="AlphaFoldDB" id="A0A7S1NRW9"/>
<name>A0A7S1NRW9_9EUGL</name>
<organism evidence="1">
    <name type="scientific">Eutreptiella gymnastica</name>
    <dbReference type="NCBI Taxonomy" id="73025"/>
    <lineage>
        <taxon>Eukaryota</taxon>
        <taxon>Discoba</taxon>
        <taxon>Euglenozoa</taxon>
        <taxon>Euglenida</taxon>
        <taxon>Spirocuta</taxon>
        <taxon>Euglenophyceae</taxon>
        <taxon>Eutreptiales</taxon>
        <taxon>Eutreptiaceae</taxon>
        <taxon>Eutreptiella</taxon>
    </lineage>
</organism>
<dbReference type="SUPFAM" id="SSF55073">
    <property type="entry name" value="Nucleotide cyclase"/>
    <property type="match status" value="1"/>
</dbReference>
<accession>A0A7S1NRW9</accession>
<gene>
    <name evidence="1" type="ORF">EGYM00392_LOCUS48210</name>
</gene>
<dbReference type="InterPro" id="IPR029787">
    <property type="entry name" value="Nucleotide_cyclase"/>
</dbReference>
<dbReference type="EMBL" id="HBGA01130164">
    <property type="protein sequence ID" value="CAD9037052.1"/>
    <property type="molecule type" value="Transcribed_RNA"/>
</dbReference>
<proteinExistence type="predicted"/>
<protein>
    <submittedName>
        <fullName evidence="1">Uncharacterized protein</fullName>
    </submittedName>
</protein>
<evidence type="ECO:0000313" key="1">
    <source>
        <dbReference type="EMBL" id="CAD9037052.1"/>
    </source>
</evidence>
<sequence length="485" mass="51722">MAGAQALMGALASLRSQARGQRGSALVALHCTVALHPCGSTPVVLVGTGRHQCAWADQGLYEELMHLLRQAPLRGFCVVTSVDVVQHRLSCAGPEDDGVPDLVDLGLTMATPGRWVQAYGLSAFPFAVDAAPRALQTVDPDPDPLLPHFALPEGGAVLEPVPGPEAIMQWPPPELAPDPGLMPELLLPRHASTSAVARALRQPTLDTPLEAAAQDPEAAPTPATVRLLCVSEATPDSKPMSTAALPPPPVDVRVRVLEQEACNRVSPPLQYRYLEGPPASVYAWYVCMAQDSRHQRCCVVAVEPLELAAALLEANAKHKSKGPAPAVTYCPIPSATPETALLAHAAAYCLTLVPMLPQWLLPRVLDTRPHSLPDPVVHDDEVPPLVAPPPHAAWRLHVVMAAIRLRTPAHGPERWEQLHTFVDCCTVCVLKRRGHVCRVVGDCLLAYFPYAGGDAAAATAAALSALAASRQVVEHLLAHHLPCLR</sequence>